<keyword evidence="6 11" id="KW-0735">Signal-anchor</keyword>
<proteinExistence type="inferred from homology"/>
<accession>A0ABQ9EXU5</accession>
<evidence type="ECO:0000256" key="2">
    <source>
        <dbReference type="ARBA" id="ARBA00007706"/>
    </source>
</evidence>
<protein>
    <recommendedName>
        <fullName evidence="3 11">Galactosylgalactosylxylosylprotein 3-beta-glucuronosyltransferase</fullName>
        <ecNumber evidence="3 11">2.4.1.135</ecNumber>
    </recommendedName>
</protein>
<evidence type="ECO:0000256" key="4">
    <source>
        <dbReference type="ARBA" id="ARBA00022679"/>
    </source>
</evidence>
<comment type="similarity">
    <text evidence="2 11">Belongs to the glycosyltransferase 43 family.</text>
</comment>
<dbReference type="Gene3D" id="3.90.550.10">
    <property type="entry name" value="Spore Coat Polysaccharide Biosynthesis Protein SpsA, Chain A"/>
    <property type="match status" value="2"/>
</dbReference>
<keyword evidence="4 11" id="KW-0808">Transferase</keyword>
<dbReference type="EC" id="2.4.1.135" evidence="3 11"/>
<dbReference type="Pfam" id="PF03360">
    <property type="entry name" value="Glyco_transf_43"/>
    <property type="match status" value="2"/>
</dbReference>
<comment type="subcellular location">
    <subcellularLocation>
        <location evidence="11">Golgi apparatus membrane</location>
        <topology evidence="11">Single-pass type II membrane protein</topology>
    </subcellularLocation>
    <subcellularLocation>
        <location evidence="1">Membrane</location>
        <topology evidence="1">Single-pass type II membrane protein</topology>
    </subcellularLocation>
</comment>
<dbReference type="Proteomes" id="UP001217089">
    <property type="component" value="Unassembled WGS sequence"/>
</dbReference>
<evidence type="ECO:0000313" key="15">
    <source>
        <dbReference type="Proteomes" id="UP001217089"/>
    </source>
</evidence>
<dbReference type="PANTHER" id="PTHR10896:SF65">
    <property type="entry name" value="GALACTOSYLGALACTOSYLXYLOSYLPROTEIN 3-BETA-GLUCURONOSYLTRANSFERASE 3"/>
    <property type="match status" value="1"/>
</dbReference>
<comment type="catalytic activity">
    <reaction evidence="10 11">
        <text>3-O-(beta-D-galactosyl-(1-&gt;3)-beta-D-galactosyl-(1-&gt;4)-beta-D-xylosyl)-L-seryl-[protein] + UDP-alpha-D-glucuronate = 3-O-(beta-D-GlcA-(1-&gt;3)-beta-D-Gal-(1-&gt;3)-beta-D-Gal-(1-&gt;4)-beta-D-Xyl)-L-seryl-[protein] + UDP + H(+)</text>
        <dbReference type="Rhea" id="RHEA:24168"/>
        <dbReference type="Rhea" id="RHEA-COMP:12571"/>
        <dbReference type="Rhea" id="RHEA-COMP:12573"/>
        <dbReference type="ChEBI" id="CHEBI:15378"/>
        <dbReference type="ChEBI" id="CHEBI:58052"/>
        <dbReference type="ChEBI" id="CHEBI:58223"/>
        <dbReference type="ChEBI" id="CHEBI:132090"/>
        <dbReference type="ChEBI" id="CHEBI:132093"/>
        <dbReference type="EC" id="2.4.1.135"/>
    </reaction>
</comment>
<evidence type="ECO:0000313" key="14">
    <source>
        <dbReference type="EMBL" id="KAJ8308205.1"/>
    </source>
</evidence>
<keyword evidence="11" id="KW-0479">Metal-binding</keyword>
<keyword evidence="5" id="KW-0812">Transmembrane</keyword>
<dbReference type="InterPro" id="IPR029044">
    <property type="entry name" value="Nucleotide-diphossugar_trans"/>
</dbReference>
<comment type="caution">
    <text evidence="14">The sequence shown here is derived from an EMBL/GenBank/DDBJ whole genome shotgun (WGS) entry which is preliminary data.</text>
</comment>
<evidence type="ECO:0000256" key="11">
    <source>
        <dbReference type="RuleBase" id="RU363127"/>
    </source>
</evidence>
<name>A0ABQ9EXU5_TEGGR</name>
<evidence type="ECO:0000256" key="7">
    <source>
        <dbReference type="ARBA" id="ARBA00022989"/>
    </source>
</evidence>
<dbReference type="SUPFAM" id="SSF53448">
    <property type="entry name" value="Nucleotide-diphospho-sugar transferases"/>
    <property type="match status" value="1"/>
</dbReference>
<evidence type="ECO:0000256" key="10">
    <source>
        <dbReference type="ARBA" id="ARBA00047979"/>
    </source>
</evidence>
<dbReference type="EMBL" id="JARBDR010000657">
    <property type="protein sequence ID" value="KAJ8308205.1"/>
    <property type="molecule type" value="Genomic_DNA"/>
</dbReference>
<dbReference type="CDD" id="cd00218">
    <property type="entry name" value="GlcAT-I"/>
    <property type="match status" value="1"/>
</dbReference>
<dbReference type="InterPro" id="IPR005027">
    <property type="entry name" value="Glyco_trans_43"/>
</dbReference>
<comment type="cofactor">
    <cofactor evidence="11">
        <name>Mn(2+)</name>
        <dbReference type="ChEBI" id="CHEBI:29035"/>
    </cofactor>
</comment>
<evidence type="ECO:0000256" key="3">
    <source>
        <dbReference type="ARBA" id="ARBA00012641"/>
    </source>
</evidence>
<sequence length="312" mass="36359">MPQLTLRKLFAFYFGATFLIFLWLLSSFETFCGNQEFGSLSKQIDWYKDHIKQQKEEIQSLKESFEQASEKLQRCEKLLRRKPISRHDENIPTIYLITPTHTRLEQKAELTRLSYTLRHVKNLHWIVIEDCDKKTNLVTNFLANCGVTYTHLYAETPAQVKLKSNDPNWLKPRGVLQRNAGITWLRKNLNPESDKGVVYFADDDNTYDLDLFEEMRYTKKVSVWPVGLVGALRYESPIVQDGKALFSNTVPRGYQESTILKKMSLTLEDLEPKANNCKKILVWHTRTEKTKTKNEDKMKKKIGSGSDPNMEV</sequence>
<keyword evidence="9" id="KW-0325">Glycoprotein</keyword>
<evidence type="ECO:0000256" key="1">
    <source>
        <dbReference type="ARBA" id="ARBA00004606"/>
    </source>
</evidence>
<feature type="region of interest" description="Disordered" evidence="13">
    <location>
        <begin position="291"/>
        <end position="312"/>
    </location>
</feature>
<keyword evidence="8" id="KW-0472">Membrane</keyword>
<keyword evidence="15" id="KW-1185">Reference proteome</keyword>
<evidence type="ECO:0000256" key="6">
    <source>
        <dbReference type="ARBA" id="ARBA00022968"/>
    </source>
</evidence>
<keyword evidence="12" id="KW-0175">Coiled coil</keyword>
<keyword evidence="7" id="KW-1133">Transmembrane helix</keyword>
<reference evidence="14 15" key="1">
    <citation type="submission" date="2022-12" db="EMBL/GenBank/DDBJ databases">
        <title>Chromosome-level genome of Tegillarca granosa.</title>
        <authorList>
            <person name="Kim J."/>
        </authorList>
    </citation>
    <scope>NUCLEOTIDE SEQUENCE [LARGE SCALE GENOMIC DNA]</scope>
    <source>
        <strain evidence="14">Teg-2019</strain>
        <tissue evidence="14">Adductor muscle</tissue>
    </source>
</reference>
<evidence type="ECO:0000256" key="13">
    <source>
        <dbReference type="SAM" id="MobiDB-lite"/>
    </source>
</evidence>
<comment type="pathway">
    <text evidence="11">Protein modification; protein glycosylation.</text>
</comment>
<evidence type="ECO:0000256" key="8">
    <source>
        <dbReference type="ARBA" id="ARBA00023136"/>
    </source>
</evidence>
<keyword evidence="11" id="KW-0333">Golgi apparatus</keyword>
<evidence type="ECO:0000256" key="9">
    <source>
        <dbReference type="ARBA" id="ARBA00023180"/>
    </source>
</evidence>
<evidence type="ECO:0000256" key="5">
    <source>
        <dbReference type="ARBA" id="ARBA00022692"/>
    </source>
</evidence>
<evidence type="ECO:0000256" key="12">
    <source>
        <dbReference type="SAM" id="Coils"/>
    </source>
</evidence>
<feature type="coiled-coil region" evidence="12">
    <location>
        <begin position="44"/>
        <end position="78"/>
    </location>
</feature>
<organism evidence="14 15">
    <name type="scientific">Tegillarca granosa</name>
    <name type="common">Malaysian cockle</name>
    <name type="synonym">Anadara granosa</name>
    <dbReference type="NCBI Taxonomy" id="220873"/>
    <lineage>
        <taxon>Eukaryota</taxon>
        <taxon>Metazoa</taxon>
        <taxon>Spiralia</taxon>
        <taxon>Lophotrochozoa</taxon>
        <taxon>Mollusca</taxon>
        <taxon>Bivalvia</taxon>
        <taxon>Autobranchia</taxon>
        <taxon>Pteriomorphia</taxon>
        <taxon>Arcoida</taxon>
        <taxon>Arcoidea</taxon>
        <taxon>Arcidae</taxon>
        <taxon>Tegillarca</taxon>
    </lineage>
</organism>
<keyword evidence="11" id="KW-0464">Manganese</keyword>
<dbReference type="PANTHER" id="PTHR10896">
    <property type="entry name" value="GALACTOSYLGALACTOSYLXYLOSYLPROTEIN 3-BETA-GLUCURONOSYLTRANSFERASE BETA-1,3-GLUCURONYLTRANSFERASE"/>
    <property type="match status" value="1"/>
</dbReference>
<gene>
    <name evidence="14" type="ORF">KUTeg_013079</name>
</gene>